<organism evidence="3 4">
    <name type="scientific">Exophiala oligosperma</name>
    <dbReference type="NCBI Taxonomy" id="215243"/>
    <lineage>
        <taxon>Eukaryota</taxon>
        <taxon>Fungi</taxon>
        <taxon>Dikarya</taxon>
        <taxon>Ascomycota</taxon>
        <taxon>Pezizomycotina</taxon>
        <taxon>Eurotiomycetes</taxon>
        <taxon>Chaetothyriomycetidae</taxon>
        <taxon>Chaetothyriales</taxon>
        <taxon>Herpotrichiellaceae</taxon>
        <taxon>Exophiala</taxon>
    </lineage>
</organism>
<accession>A0A0D2E9E5</accession>
<dbReference type="PANTHER" id="PTHR36167">
    <property type="entry name" value="C2H2 FINGER DOMAIN TRANSCRIPTION FACTOR (EUROFUNG)-RELATED"/>
    <property type="match status" value="1"/>
</dbReference>
<evidence type="ECO:0000313" key="4">
    <source>
        <dbReference type="Proteomes" id="UP000053342"/>
    </source>
</evidence>
<dbReference type="Pfam" id="PF17111">
    <property type="entry name" value="PigL_N"/>
    <property type="match status" value="1"/>
</dbReference>
<feature type="region of interest" description="Disordered" evidence="1">
    <location>
        <begin position="190"/>
        <end position="222"/>
    </location>
</feature>
<reference evidence="3 4" key="1">
    <citation type="submission" date="2015-01" db="EMBL/GenBank/DDBJ databases">
        <title>The Genome Sequence of Exophiala oligosperma CBS72588.</title>
        <authorList>
            <consortium name="The Broad Institute Genomics Platform"/>
            <person name="Cuomo C."/>
            <person name="de Hoog S."/>
            <person name="Gorbushina A."/>
            <person name="Stielow B."/>
            <person name="Teixiera M."/>
            <person name="Abouelleil A."/>
            <person name="Chapman S.B."/>
            <person name="Priest M."/>
            <person name="Young S.K."/>
            <person name="Wortman J."/>
            <person name="Nusbaum C."/>
            <person name="Birren B."/>
        </authorList>
    </citation>
    <scope>NUCLEOTIDE SEQUENCE [LARGE SCALE GENOMIC DNA]</scope>
    <source>
        <strain evidence="3 4">CBS 72588</strain>
    </source>
</reference>
<dbReference type="Proteomes" id="UP000053342">
    <property type="component" value="Unassembled WGS sequence"/>
</dbReference>
<evidence type="ECO:0000313" key="3">
    <source>
        <dbReference type="EMBL" id="KIW44514.1"/>
    </source>
</evidence>
<dbReference type="GeneID" id="27355050"/>
<gene>
    <name evidence="3" type="ORF">PV06_02976</name>
</gene>
<protein>
    <recommendedName>
        <fullName evidence="2">Azaphilone pigments biosynthesis cluster protein L N-terminal domain-containing protein</fullName>
    </recommendedName>
</protein>
<dbReference type="InterPro" id="IPR031348">
    <property type="entry name" value="PigL_N"/>
</dbReference>
<sequence>MSGIEILGVAASVIQIADLGARLSVKLFTFSRKIKSADKSIDSISQEIAATGAVLKQLGNELSKDENVELCSKEALATTKGLVDRCMDVFNDLNSSLDGHFSSNSIVAGWKQRLKFPFLEDQIQLLRANLERLKSSLLVMLNVLIFAAQARSHRDIGLLKDHRALIETLIEEKNASAWKYEQAQKAIRWTSPNKPHEGANETRDPAPVAESTSTSGPLSPFGTMNAVVDTSTEPVKGMGQTNISDSKTSPLPFGLRVRLEEIRNHGMVISSLLAKVNSFNREISYDFRDKLHRGILGAHWKQWAPLRQVYGEEVLMNAFSEHPELVKFWISKMEEIVSPSLSRDKLEAAALKANEQRLGPSAIAGLQVHKRKRGGSVRTTRTANIVPGERKSGPADVVYIDYHASNKASIAYESTDDRNSISETTSDANFNPFEEADDKNVSKDSSARINIPILAADDAVGDKVDDWEYPIIIKSRRSDSDTLTEIEEVTRLGMESLKYFEDSSQHNDFDYYMGRYTQLSSSEFMIGN</sequence>
<evidence type="ECO:0000259" key="2">
    <source>
        <dbReference type="Pfam" id="PF17111"/>
    </source>
</evidence>
<dbReference type="RefSeq" id="XP_016264730.1">
    <property type="nucleotide sequence ID" value="XM_016403725.1"/>
</dbReference>
<dbReference type="STRING" id="215243.A0A0D2E9E5"/>
<dbReference type="VEuPathDB" id="FungiDB:PV06_02976"/>
<feature type="region of interest" description="Disordered" evidence="1">
    <location>
        <begin position="413"/>
        <end position="441"/>
    </location>
</feature>
<dbReference type="InterPro" id="IPR039327">
    <property type="entry name" value="CON7-like"/>
</dbReference>
<name>A0A0D2E9E5_9EURO</name>
<dbReference type="AlphaFoldDB" id="A0A0D2E9E5"/>
<proteinExistence type="predicted"/>
<feature type="compositionally biased region" description="Basic and acidic residues" evidence="1">
    <location>
        <begin position="194"/>
        <end position="204"/>
    </location>
</feature>
<dbReference type="GO" id="GO:0006355">
    <property type="term" value="P:regulation of DNA-templated transcription"/>
    <property type="evidence" value="ECO:0007669"/>
    <property type="project" value="InterPro"/>
</dbReference>
<evidence type="ECO:0000256" key="1">
    <source>
        <dbReference type="SAM" id="MobiDB-lite"/>
    </source>
</evidence>
<dbReference type="HOGENOM" id="CLU_515833_0_0_1"/>
<keyword evidence="4" id="KW-1185">Reference proteome</keyword>
<dbReference type="EMBL" id="KN847334">
    <property type="protein sequence ID" value="KIW44514.1"/>
    <property type="molecule type" value="Genomic_DNA"/>
</dbReference>
<dbReference type="PANTHER" id="PTHR36167:SF4">
    <property type="entry name" value="FUNGAL N-TERMINAL DOMAIN-CONTAINING PROTEIN"/>
    <property type="match status" value="1"/>
</dbReference>
<dbReference type="OrthoDB" id="5431013at2759"/>
<feature type="domain" description="Azaphilone pigments biosynthesis cluster protein L N-terminal" evidence="2">
    <location>
        <begin position="5"/>
        <end position="168"/>
    </location>
</feature>